<proteinExistence type="inferred from homology"/>
<keyword evidence="2" id="KW-0285">Flavoprotein</keyword>
<dbReference type="PRINTS" id="PR00368">
    <property type="entry name" value="FADPNR"/>
</dbReference>
<dbReference type="Pfam" id="PF07992">
    <property type="entry name" value="Pyr_redox_2"/>
    <property type="match status" value="1"/>
</dbReference>
<dbReference type="AlphaFoldDB" id="A0A6I4MU49"/>
<sequence length="366" mass="38182">MSRTVAVIGGGYGGAAVAKALQPEADVVLIEPRDAFVNAAASLRALTRPDWAPNMFFPYATLLTEGGRHIRDRAVSADPRGVTLASGGRVDADHLVLATGSSYAYPAKPGSDTVDEALDDLRRTHKELLGAGRVLILGAGPVGLELAGEIKETWPDKHVTVADPAAALLPGFEPAVVAGLRRQLDDLGIEVRLGTALAAPPATEPGRAGAFTATTTGGEEIGADIWFRAYGVRTNSGYLADGRLTTLNPQGQVGVTETLNVTGHDHVYAVGDLTDVPEAKMAGWATRHAEVVVANIRARLNGEPPTAVYRPQPHPMILLPLGTRGGVGQLPSPDGPSVASPAMVAEYKGTDLFTARFTRQFGPTAA</sequence>
<keyword evidence="4" id="KW-0560">Oxidoreductase</keyword>
<evidence type="ECO:0000256" key="2">
    <source>
        <dbReference type="ARBA" id="ARBA00022630"/>
    </source>
</evidence>
<gene>
    <name evidence="6" type="ORF">F8568_042165</name>
</gene>
<dbReference type="PANTHER" id="PTHR43735">
    <property type="entry name" value="APOPTOSIS-INDUCING FACTOR 1"/>
    <property type="match status" value="1"/>
</dbReference>
<evidence type="ECO:0000256" key="4">
    <source>
        <dbReference type="ARBA" id="ARBA00023002"/>
    </source>
</evidence>
<reference evidence="6" key="1">
    <citation type="submission" date="2019-12" db="EMBL/GenBank/DDBJ databases">
        <title>Actinomadura physcomitrii sp. nov., a novel actinomycete isolated from moss [Physcomitrium sphaericum (Ludw) Fuernr].</title>
        <authorList>
            <person name="Zhuang X."/>
        </authorList>
    </citation>
    <scope>NUCLEOTIDE SEQUENCE [LARGE SCALE GENOMIC DNA]</scope>
    <source>
        <strain evidence="6">LD22</strain>
    </source>
</reference>
<accession>A0A6I4MU49</accession>
<dbReference type="GO" id="GO:0050660">
    <property type="term" value="F:flavin adenine dinucleotide binding"/>
    <property type="evidence" value="ECO:0007669"/>
    <property type="project" value="TreeGrafter"/>
</dbReference>
<name>A0A6I4MU49_9ACTN</name>
<comment type="caution">
    <text evidence="6">The sequence shown here is derived from an EMBL/GenBank/DDBJ whole genome shotgun (WGS) entry which is preliminary data.</text>
</comment>
<dbReference type="InterPro" id="IPR036188">
    <property type="entry name" value="FAD/NAD-bd_sf"/>
</dbReference>
<evidence type="ECO:0000313" key="6">
    <source>
        <dbReference type="EMBL" id="MWA06841.1"/>
    </source>
</evidence>
<organism evidence="6 7">
    <name type="scientific">Actinomadura physcomitrii</name>
    <dbReference type="NCBI Taxonomy" id="2650748"/>
    <lineage>
        <taxon>Bacteria</taxon>
        <taxon>Bacillati</taxon>
        <taxon>Actinomycetota</taxon>
        <taxon>Actinomycetes</taxon>
        <taxon>Streptosporangiales</taxon>
        <taxon>Thermomonosporaceae</taxon>
        <taxon>Actinomadura</taxon>
    </lineage>
</organism>
<dbReference type="PANTHER" id="PTHR43735:SF3">
    <property type="entry name" value="FERROPTOSIS SUPPRESSOR PROTEIN 1"/>
    <property type="match status" value="1"/>
</dbReference>
<protein>
    <submittedName>
        <fullName evidence="6">FAD-dependent oxidoreductase</fullName>
    </submittedName>
</protein>
<keyword evidence="3" id="KW-0274">FAD</keyword>
<dbReference type="SUPFAM" id="SSF51905">
    <property type="entry name" value="FAD/NAD(P)-binding domain"/>
    <property type="match status" value="1"/>
</dbReference>
<dbReference type="Proteomes" id="UP000462055">
    <property type="component" value="Unassembled WGS sequence"/>
</dbReference>
<feature type="domain" description="FAD/NAD(P)-binding" evidence="5">
    <location>
        <begin position="4"/>
        <end position="278"/>
    </location>
</feature>
<evidence type="ECO:0000313" key="7">
    <source>
        <dbReference type="Proteomes" id="UP000462055"/>
    </source>
</evidence>
<evidence type="ECO:0000256" key="1">
    <source>
        <dbReference type="ARBA" id="ARBA00006442"/>
    </source>
</evidence>
<comment type="similarity">
    <text evidence="1">Belongs to the FAD-dependent oxidoreductase family.</text>
</comment>
<dbReference type="GO" id="GO:0005737">
    <property type="term" value="C:cytoplasm"/>
    <property type="evidence" value="ECO:0007669"/>
    <property type="project" value="TreeGrafter"/>
</dbReference>
<dbReference type="EMBL" id="WBMS02000058">
    <property type="protein sequence ID" value="MWA06841.1"/>
    <property type="molecule type" value="Genomic_DNA"/>
</dbReference>
<dbReference type="Gene3D" id="3.50.50.100">
    <property type="match status" value="1"/>
</dbReference>
<evidence type="ECO:0000256" key="3">
    <source>
        <dbReference type="ARBA" id="ARBA00022827"/>
    </source>
</evidence>
<evidence type="ECO:0000259" key="5">
    <source>
        <dbReference type="Pfam" id="PF07992"/>
    </source>
</evidence>
<dbReference type="GO" id="GO:0004174">
    <property type="term" value="F:electron-transferring-flavoprotein dehydrogenase activity"/>
    <property type="evidence" value="ECO:0007669"/>
    <property type="project" value="TreeGrafter"/>
</dbReference>
<dbReference type="RefSeq" id="WP_151599722.1">
    <property type="nucleotide sequence ID" value="NZ_WBMS02000058.1"/>
</dbReference>
<keyword evidence="7" id="KW-1185">Reference proteome</keyword>
<dbReference type="InterPro" id="IPR023753">
    <property type="entry name" value="FAD/NAD-binding_dom"/>
</dbReference>